<protein>
    <submittedName>
        <fullName evidence="8">Transcription factor bHLH87-like</fullName>
    </submittedName>
</protein>
<dbReference type="InterPro" id="IPR045843">
    <property type="entry name" value="IND-like"/>
</dbReference>
<dbReference type="PANTHER" id="PTHR45914">
    <property type="entry name" value="TRANSCRIPTION FACTOR HEC3-RELATED"/>
    <property type="match status" value="1"/>
</dbReference>
<dbReference type="Gene3D" id="4.10.280.10">
    <property type="entry name" value="Helix-loop-helix DNA-binding domain"/>
    <property type="match status" value="1"/>
</dbReference>
<dbReference type="SUPFAM" id="SSF47459">
    <property type="entry name" value="HLH, helix-loop-helix DNA-binding domain"/>
    <property type="match status" value="1"/>
</dbReference>
<sequence>MDCLGWDDPPLWSNEQHEIGEGSMASNANGGILGGKVDLYEGVLFDPNMELRRTRVYDTSSDFEGVSKMVQQLAPVLDSINAVRLAPDTVLASSGTGSTWTEALTAELGSSNVVSSSYGLNPLNDIMADFGVVDRLRVVSSSVGAGRGGVSGTAGSLESLDCLLSATNSSTDTSMEDDGISVIFSDCKNLWNFNCGGAVSSGESENNGSNGSNKEMGCRVNELDEAVSQGSSNPCVNHAKSSDARPDSSKRSKDEQELNVGPNNHYFNLLQSDSSTTEGGFRLISENPPKSKKPRLEKQRSSNINFQQPNSSSSSAVEPDTEAIAQMKEMIYRAAAFRPVNLGLEVVEKPKRKNVRISSDPQTMAARHRRERISERIRVLQRLVPGGSKMDTATMLDEAANYLKFLRSQVKALEALGHKVPDAVNCTSTNLPFCSSPLNHPFPMQTFFSLPKP</sequence>
<dbReference type="RefSeq" id="XP_010267082.1">
    <property type="nucleotide sequence ID" value="XM_010268780.2"/>
</dbReference>
<evidence type="ECO:0000256" key="4">
    <source>
        <dbReference type="ARBA" id="ARBA00023242"/>
    </source>
</evidence>
<accession>A0A1U8AIQ6</accession>
<dbReference type="GO" id="GO:0046983">
    <property type="term" value="F:protein dimerization activity"/>
    <property type="evidence" value="ECO:0007669"/>
    <property type="project" value="InterPro"/>
</dbReference>
<feature type="region of interest" description="Disordered" evidence="5">
    <location>
        <begin position="229"/>
        <end position="319"/>
    </location>
</feature>
<keyword evidence="3" id="KW-0804">Transcription</keyword>
<evidence type="ECO:0000256" key="3">
    <source>
        <dbReference type="ARBA" id="ARBA00023163"/>
    </source>
</evidence>
<evidence type="ECO:0000259" key="6">
    <source>
        <dbReference type="PROSITE" id="PS50888"/>
    </source>
</evidence>
<dbReference type="GO" id="GO:0003700">
    <property type="term" value="F:DNA-binding transcription factor activity"/>
    <property type="evidence" value="ECO:0007669"/>
    <property type="project" value="InterPro"/>
</dbReference>
<dbReference type="InterPro" id="IPR036638">
    <property type="entry name" value="HLH_DNA-bd_sf"/>
</dbReference>
<dbReference type="InterPro" id="IPR011598">
    <property type="entry name" value="bHLH_dom"/>
</dbReference>
<dbReference type="OMA" id="QRNDMED"/>
<dbReference type="Proteomes" id="UP000189703">
    <property type="component" value="Unplaced"/>
</dbReference>
<dbReference type="Pfam" id="PF00010">
    <property type="entry name" value="HLH"/>
    <property type="match status" value="1"/>
</dbReference>
<feature type="compositionally biased region" description="Polar residues" evidence="5">
    <location>
        <begin position="301"/>
        <end position="316"/>
    </location>
</feature>
<dbReference type="SMART" id="SM00353">
    <property type="entry name" value="HLH"/>
    <property type="match status" value="1"/>
</dbReference>
<reference evidence="8" key="1">
    <citation type="submission" date="2025-08" db="UniProtKB">
        <authorList>
            <consortium name="RefSeq"/>
        </authorList>
    </citation>
    <scope>IDENTIFICATION</scope>
</reference>
<feature type="compositionally biased region" description="Polar residues" evidence="5">
    <location>
        <begin position="261"/>
        <end position="278"/>
    </location>
</feature>
<keyword evidence="4" id="KW-0539">Nucleus</keyword>
<dbReference type="OrthoDB" id="2017571at2759"/>
<dbReference type="FunCoup" id="A0A1U8AIQ6">
    <property type="interactions" value="115"/>
</dbReference>
<dbReference type="KEGG" id="nnu:104604448"/>
<evidence type="ECO:0000313" key="8">
    <source>
        <dbReference type="RefSeq" id="XP_010267082.1"/>
    </source>
</evidence>
<evidence type="ECO:0000313" key="7">
    <source>
        <dbReference type="Proteomes" id="UP000189703"/>
    </source>
</evidence>
<dbReference type="GO" id="GO:0005634">
    <property type="term" value="C:nucleus"/>
    <property type="evidence" value="ECO:0007669"/>
    <property type="project" value="UniProtKB-SubCell"/>
</dbReference>
<proteinExistence type="predicted"/>
<dbReference type="eggNOG" id="ENOG502QR69">
    <property type="taxonomic scope" value="Eukaryota"/>
</dbReference>
<feature type="compositionally biased region" description="Basic and acidic residues" evidence="5">
    <location>
        <begin position="240"/>
        <end position="256"/>
    </location>
</feature>
<dbReference type="AlphaFoldDB" id="A0A1U8AIQ6"/>
<keyword evidence="7" id="KW-1185">Reference proteome</keyword>
<gene>
    <name evidence="8" type="primary">LOC104604448</name>
</gene>
<dbReference type="InParanoid" id="A0A1U8AIQ6"/>
<evidence type="ECO:0000256" key="2">
    <source>
        <dbReference type="ARBA" id="ARBA00023015"/>
    </source>
</evidence>
<organism evidence="7 8">
    <name type="scientific">Nelumbo nucifera</name>
    <name type="common">Sacred lotus</name>
    <dbReference type="NCBI Taxonomy" id="4432"/>
    <lineage>
        <taxon>Eukaryota</taxon>
        <taxon>Viridiplantae</taxon>
        <taxon>Streptophyta</taxon>
        <taxon>Embryophyta</taxon>
        <taxon>Tracheophyta</taxon>
        <taxon>Spermatophyta</taxon>
        <taxon>Magnoliopsida</taxon>
        <taxon>Proteales</taxon>
        <taxon>Nelumbonaceae</taxon>
        <taxon>Nelumbo</taxon>
    </lineage>
</organism>
<dbReference type="GeneID" id="104604448"/>
<evidence type="ECO:0000256" key="1">
    <source>
        <dbReference type="ARBA" id="ARBA00004123"/>
    </source>
</evidence>
<feature type="domain" description="BHLH" evidence="6">
    <location>
        <begin position="357"/>
        <end position="406"/>
    </location>
</feature>
<dbReference type="PANTHER" id="PTHR45914:SF12">
    <property type="entry name" value="TRANSCRIPTION FACTOR BHLH87"/>
    <property type="match status" value="1"/>
</dbReference>
<comment type="subcellular location">
    <subcellularLocation>
        <location evidence="1">Nucleus</location>
    </subcellularLocation>
</comment>
<keyword evidence="2" id="KW-0805">Transcription regulation</keyword>
<evidence type="ECO:0000256" key="5">
    <source>
        <dbReference type="SAM" id="MobiDB-lite"/>
    </source>
</evidence>
<dbReference type="PROSITE" id="PS50888">
    <property type="entry name" value="BHLH"/>
    <property type="match status" value="1"/>
</dbReference>
<name>A0A1U8AIQ6_NELNU</name>